<name>A0AAN6T8J7_9PEZI</name>
<reference evidence="2" key="2">
    <citation type="submission" date="2023-05" db="EMBL/GenBank/DDBJ databases">
        <authorList>
            <consortium name="Lawrence Berkeley National Laboratory"/>
            <person name="Steindorff A."/>
            <person name="Hensen N."/>
            <person name="Bonometti L."/>
            <person name="Westerberg I."/>
            <person name="Brannstrom I.O."/>
            <person name="Guillou S."/>
            <person name="Cros-Aarteil S."/>
            <person name="Calhoun S."/>
            <person name="Haridas S."/>
            <person name="Kuo A."/>
            <person name="Mondo S."/>
            <person name="Pangilinan J."/>
            <person name="Riley R."/>
            <person name="Labutti K."/>
            <person name="Andreopoulos B."/>
            <person name="Lipzen A."/>
            <person name="Chen C."/>
            <person name="Yanf M."/>
            <person name="Daum C."/>
            <person name="Ng V."/>
            <person name="Clum A."/>
            <person name="Ohm R."/>
            <person name="Martin F."/>
            <person name="Silar P."/>
            <person name="Natvig D."/>
            <person name="Lalanne C."/>
            <person name="Gautier V."/>
            <person name="Ament-Velasquez S.L."/>
            <person name="Kruys A."/>
            <person name="Hutchinson M.I."/>
            <person name="Powell A.J."/>
            <person name="Barry K."/>
            <person name="Miller A.N."/>
            <person name="Grigoriev I.V."/>
            <person name="Debuchy R."/>
            <person name="Gladieux P."/>
            <person name="Thoren M.H."/>
            <person name="Johannesson H."/>
        </authorList>
    </citation>
    <scope>NUCLEOTIDE SEQUENCE</scope>
    <source>
        <strain evidence="2">CBS 508.74</strain>
    </source>
</reference>
<dbReference type="RefSeq" id="XP_064666318.1">
    <property type="nucleotide sequence ID" value="XM_064809417.1"/>
</dbReference>
<dbReference type="EMBL" id="MU853360">
    <property type="protein sequence ID" value="KAK4108748.1"/>
    <property type="molecule type" value="Genomic_DNA"/>
</dbReference>
<accession>A0AAN6T8J7</accession>
<keyword evidence="3" id="KW-1185">Reference proteome</keyword>
<organism evidence="2 3">
    <name type="scientific">Canariomyces notabilis</name>
    <dbReference type="NCBI Taxonomy" id="2074819"/>
    <lineage>
        <taxon>Eukaryota</taxon>
        <taxon>Fungi</taxon>
        <taxon>Dikarya</taxon>
        <taxon>Ascomycota</taxon>
        <taxon>Pezizomycotina</taxon>
        <taxon>Sordariomycetes</taxon>
        <taxon>Sordariomycetidae</taxon>
        <taxon>Sordariales</taxon>
        <taxon>Chaetomiaceae</taxon>
        <taxon>Canariomyces</taxon>
    </lineage>
</organism>
<protein>
    <submittedName>
        <fullName evidence="2">Uncharacterized protein</fullName>
    </submittedName>
</protein>
<evidence type="ECO:0000256" key="1">
    <source>
        <dbReference type="SAM" id="Phobius"/>
    </source>
</evidence>
<keyword evidence="1" id="KW-0812">Transmembrane</keyword>
<feature type="transmembrane region" description="Helical" evidence="1">
    <location>
        <begin position="52"/>
        <end position="69"/>
    </location>
</feature>
<evidence type="ECO:0000313" key="2">
    <source>
        <dbReference type="EMBL" id="KAK4108748.1"/>
    </source>
</evidence>
<dbReference type="AlphaFoldDB" id="A0AAN6T8J7"/>
<evidence type="ECO:0000313" key="3">
    <source>
        <dbReference type="Proteomes" id="UP001302812"/>
    </source>
</evidence>
<keyword evidence="1" id="KW-1133">Transmembrane helix</keyword>
<dbReference type="Proteomes" id="UP001302812">
    <property type="component" value="Unassembled WGS sequence"/>
</dbReference>
<dbReference type="GeneID" id="89933541"/>
<reference evidence="2" key="1">
    <citation type="journal article" date="2023" name="Mol. Phylogenet. Evol.">
        <title>Genome-scale phylogeny and comparative genomics of the fungal order Sordariales.</title>
        <authorList>
            <person name="Hensen N."/>
            <person name="Bonometti L."/>
            <person name="Westerberg I."/>
            <person name="Brannstrom I.O."/>
            <person name="Guillou S."/>
            <person name="Cros-Aarteil S."/>
            <person name="Calhoun S."/>
            <person name="Haridas S."/>
            <person name="Kuo A."/>
            <person name="Mondo S."/>
            <person name="Pangilinan J."/>
            <person name="Riley R."/>
            <person name="LaButti K."/>
            <person name="Andreopoulos B."/>
            <person name="Lipzen A."/>
            <person name="Chen C."/>
            <person name="Yan M."/>
            <person name="Daum C."/>
            <person name="Ng V."/>
            <person name="Clum A."/>
            <person name="Steindorff A."/>
            <person name="Ohm R.A."/>
            <person name="Martin F."/>
            <person name="Silar P."/>
            <person name="Natvig D.O."/>
            <person name="Lalanne C."/>
            <person name="Gautier V."/>
            <person name="Ament-Velasquez S.L."/>
            <person name="Kruys A."/>
            <person name="Hutchinson M.I."/>
            <person name="Powell A.J."/>
            <person name="Barry K."/>
            <person name="Miller A.N."/>
            <person name="Grigoriev I.V."/>
            <person name="Debuchy R."/>
            <person name="Gladieux P."/>
            <person name="Hiltunen Thoren M."/>
            <person name="Johannesson H."/>
        </authorList>
    </citation>
    <scope>NUCLEOTIDE SEQUENCE</scope>
    <source>
        <strain evidence="2">CBS 508.74</strain>
    </source>
</reference>
<proteinExistence type="predicted"/>
<gene>
    <name evidence="2" type="ORF">N656DRAFT_372231</name>
</gene>
<comment type="caution">
    <text evidence="2">The sequence shown here is derived from an EMBL/GenBank/DDBJ whole genome shotgun (WGS) entry which is preliminary data.</text>
</comment>
<sequence>MHLPTTNSACSRYAQCRYTSETSCPSSRPRRPAKSSIQLATTTSSAFGNRNLLALLFLLGFFAISAMGPRQAVGFS</sequence>
<keyword evidence="1" id="KW-0472">Membrane</keyword>